<dbReference type="GO" id="GO:0016787">
    <property type="term" value="F:hydrolase activity"/>
    <property type="evidence" value="ECO:0007669"/>
    <property type="project" value="UniProtKB-KW"/>
</dbReference>
<evidence type="ECO:0000259" key="1">
    <source>
        <dbReference type="Pfam" id="PF12697"/>
    </source>
</evidence>
<dbReference type="InterPro" id="IPR029058">
    <property type="entry name" value="AB_hydrolase_fold"/>
</dbReference>
<evidence type="ECO:0000313" key="3">
    <source>
        <dbReference type="Proteomes" id="UP001469365"/>
    </source>
</evidence>
<dbReference type="InterPro" id="IPR036388">
    <property type="entry name" value="WH-like_DNA-bd_sf"/>
</dbReference>
<dbReference type="InterPro" id="IPR050266">
    <property type="entry name" value="AB_hydrolase_sf"/>
</dbReference>
<dbReference type="Proteomes" id="UP001469365">
    <property type="component" value="Unassembled WGS sequence"/>
</dbReference>
<organism evidence="2 3">
    <name type="scientific">Paenibacillus filicis</name>
    <dbReference type="NCBI Taxonomy" id="669464"/>
    <lineage>
        <taxon>Bacteria</taxon>
        <taxon>Bacillati</taxon>
        <taxon>Bacillota</taxon>
        <taxon>Bacilli</taxon>
        <taxon>Bacillales</taxon>
        <taxon>Paenibacillaceae</taxon>
        <taxon>Paenibacillus</taxon>
    </lineage>
</organism>
<dbReference type="Pfam" id="PF12697">
    <property type="entry name" value="Abhydrolase_6"/>
    <property type="match status" value="1"/>
</dbReference>
<protein>
    <submittedName>
        <fullName evidence="2">Alpha/beta fold hydrolase</fullName>
    </submittedName>
</protein>
<name>A0ABU9DDK0_9BACL</name>
<proteinExistence type="predicted"/>
<dbReference type="Gene3D" id="3.40.50.1820">
    <property type="entry name" value="alpha/beta hydrolase"/>
    <property type="match status" value="1"/>
</dbReference>
<accession>A0ABU9DDK0</accession>
<dbReference type="InterPro" id="IPR000073">
    <property type="entry name" value="AB_hydrolase_1"/>
</dbReference>
<dbReference type="SUPFAM" id="SSF53474">
    <property type="entry name" value="alpha/beta-Hydrolases"/>
    <property type="match status" value="1"/>
</dbReference>
<comment type="caution">
    <text evidence="2">The sequence shown here is derived from an EMBL/GenBank/DDBJ whole genome shotgun (WGS) entry which is preliminary data.</text>
</comment>
<evidence type="ECO:0000313" key="2">
    <source>
        <dbReference type="EMBL" id="MEK8126925.1"/>
    </source>
</evidence>
<dbReference type="Gene3D" id="1.10.10.10">
    <property type="entry name" value="Winged helix-like DNA-binding domain superfamily/Winged helix DNA-binding domain"/>
    <property type="match status" value="1"/>
</dbReference>
<dbReference type="PANTHER" id="PTHR43798">
    <property type="entry name" value="MONOACYLGLYCEROL LIPASE"/>
    <property type="match status" value="1"/>
</dbReference>
<reference evidence="2 3" key="1">
    <citation type="submission" date="2024-04" db="EMBL/GenBank/DDBJ databases">
        <title>draft genome sequnece of Paenibacillus filicis.</title>
        <authorList>
            <person name="Kim D.-U."/>
        </authorList>
    </citation>
    <scope>NUCLEOTIDE SEQUENCE [LARGE SCALE GENOMIC DNA]</scope>
    <source>
        <strain evidence="2 3">KACC14197</strain>
    </source>
</reference>
<feature type="domain" description="AB hydrolase-1" evidence="1">
    <location>
        <begin position="25"/>
        <end position="252"/>
    </location>
</feature>
<sequence length="522" mass="59291">MFFLTSGYRMYYEWSPHHDVTARTIVLIHGAGLSSALWRPILPFLSCNYSILTFDMAGHGQSEADRSPPSFESTAHDLHLLLQSLSLSRVILAAHDTGAAVAERFAALFHMEVDCIVMLAPVWPLPLASVQQLVRAKLGQLELTGNMQEFAYTQLPALTASATDSWLSEEVVGAFARVSKRLYKQTIESAAFGSTGPMPVAFHKPLLLIAGEQDPGFPPALAHVISKLLDGTSLLIVPDSSNLVFADQPFYTADFINRFINRQKAGDPRKPSPVELEMNAMFRSYWEHSISPAASRRHSIRIRCIGQFEVTVGNRVQQQGWNTRHAKSLMIYLAFHRSATREQICDALFSDTDFHRAMNNLRVYLSHFAKLLESEDVDFPCLTIERDMVKLNYEVDCDLSSLLKQLQLALDMEDNAYRYSMCQLLLEKLQGKMLPGCYDPFSLQLTETVEQLWESLSLWAADYACRQELYAEAVSFLQSGLQYSTGDELLFYDRLIVIYVRTGNRKEQRKWMRIREKMLRSE</sequence>
<dbReference type="EMBL" id="JBBPCC010000001">
    <property type="protein sequence ID" value="MEK8126925.1"/>
    <property type="molecule type" value="Genomic_DNA"/>
</dbReference>
<keyword evidence="2" id="KW-0378">Hydrolase</keyword>
<gene>
    <name evidence="2" type="ORF">WMW72_03280</name>
</gene>
<dbReference type="RefSeq" id="WP_341413968.1">
    <property type="nucleotide sequence ID" value="NZ_JBBPCC010000001.1"/>
</dbReference>
<keyword evidence="3" id="KW-1185">Reference proteome</keyword>
<dbReference type="PANTHER" id="PTHR43798:SF33">
    <property type="entry name" value="HYDROLASE, PUTATIVE (AFU_ORTHOLOGUE AFUA_2G14860)-RELATED"/>
    <property type="match status" value="1"/>
</dbReference>